<evidence type="ECO:0000313" key="9">
    <source>
        <dbReference type="Proteomes" id="UP000034112"/>
    </source>
</evidence>
<dbReference type="OMA" id="YVISNRD"/>
<feature type="region of interest" description="Disordered" evidence="6">
    <location>
        <begin position="1321"/>
        <end position="1343"/>
    </location>
</feature>
<dbReference type="SUPFAM" id="SSF52540">
    <property type="entry name" value="P-loop containing nucleoside triphosphate hydrolases"/>
    <property type="match status" value="1"/>
</dbReference>
<evidence type="ECO:0000256" key="6">
    <source>
        <dbReference type="SAM" id="MobiDB-lite"/>
    </source>
</evidence>
<sequence length="1772" mass="198788">MPPRASSNPKSFEYVLLDKISLDDQKWEFQVPRLPTAEATNGLKLIKMVSLSTKNSQHRLELRYGPVDMNRAIQDMPLDRYLVISLAEFRSLKGASPSSSSEGATDKVIQPTTFRECSDYAVRLLRTGITIQGVHYNFFGHSNSQLKSRTCYLCAASKEQITQKVEALGDFTKMKTVAKKAKRIGLLFSVARAAMQVDPKKVEDIPDIEVGDFIFTDGCGLIAPGLASQLSRRIKISFRNMRYTPSVFQIRYRGYKGVVMLDPTMPKGGPWLKMRKSMKKFSGGDDLSFSVVEYSKPYVFGHLNDEVVVLLDALGISRQTLLRKQEEHFKFLAEAHQDPRVAFRILCHLNMPQVAERVIIDSLDAVRPTINKLINAEYDKMLNKRDEQKCRILIPKSRLLFGVCDAWGVLKPGQCAVKVTMDGDGQPYALKNTKVLVTRNPCLHPGDLQKLDVVERPELAHLVDCIVFPTTGRRPAADMMSGGDLDGDTFFVTWDPDIIPSTVSQAAHYPGVREPLRFSPITDDDRLLYFAKYTNASLGRVKNLYLKWARATNAMSAECQELNRLFSQCVDGNRIRDDQLRKFEKPPEPAADAPPFVLDELHEAAKKNIIEQKNVTRNHMNNMEGYTFDGVQLLLCRDDIAISEAELIRMTVRWCRRTNTSFYDLMHMFDLNSLSSEEKAWILAQVPAYIDAPSLVLNALSSSSLVSEAELKHFHLNYPGLHWKRVYMSEEDRLATFLEAASRNLELFHKKLIIFRPDERLTLAMYVPQKITPADDFVVGNKVRLFAFPHSQGRETQSRLSLPTKKEYRLFCDENRLQLFDRTVGNTWVFIGRSGSNDGSYRNAANEQDRRRARQQTLSNGSNVDYRASVALDKFSRNLQTHIGRLQRQGILAAVSSFLPSGNAMPCNSANFSILKEIYIISNRDVSSMRNLDLWEDYIGTEQVLPLFPREPKEYDVPKLHEVDWSLGAQPPLVVEVVKRGNLSALQDVLDPATLQQLFAWLVEREQRGLLTRCFEHLITSIRNDKVMAPVETLRTMADFLQIMPYVSATFANMGSWRELPEELSVVLQNSSHILLRSIILSETEFGDLVLTPFHTILDNVDWLKLTSFADLVELIALTVHSSSTALDLLLEGLDRHSSRLLTGRPAIVQNFVHNMIGIAVEHIGSVQEEAKKRDELLNIRIANDEKETNSSTDQPGTSVEVTFRIDAIGGTPISNTHVRLIAASPPSSSILDRVYSMDGLVVESRSGFAKIRCFHPPPSYAEKCSWILEECGLFVTAKTMLDAVRDLATYEYAYCGVLDQIIGIQSQAVASAPTITENANSEVEQSSKLSEEEASLNPSQKTAVEASQKNKLVCLWGPPGTGKTQTIVAIIRRLQLDPNIGKILVTAPTHNAVDNVMRRYLGRISREGLLQSSKMTPLRVATEVRKVGEDLRKYTCDALAGQEVHSSHAAMREAKKRVKAAGIIFTTCIGAGLGLLRDQVFDTVIVDEASQQTEPASLVPLAKGCEKAILVGDHVQLRPTVQNIALALDFDVSLFERLYTRDKTTPNMVKVMLDTQYRMHPSICSFISKEFYEAKLLSGLRDEDRPMPPSSFPWPTSPATNDSTFVPRMIFVECSGREDLGHKSKSNKEQADLCLSICKLLRTAKSTSSTETDANSPQATNNTSIAVLTPYSRQSEILQRSLSGIPNVEISSIDGFQGREADIVIFVTVRCNESREIGFLKDLRRMNVALTRAKFGMIVVGNKATLTGGREEEESTGMWRRFMNQLSSVEL</sequence>
<keyword evidence="3" id="KW-0378">Hydrolase</keyword>
<gene>
    <name evidence="8" type="ORF">THAR02_05227</name>
</gene>
<dbReference type="GO" id="GO:0003723">
    <property type="term" value="F:RNA binding"/>
    <property type="evidence" value="ECO:0007669"/>
    <property type="project" value="UniProtKB-KW"/>
</dbReference>
<dbReference type="Gene3D" id="3.40.50.300">
    <property type="entry name" value="P-loop containing nucleotide triphosphate hydrolases"/>
    <property type="match status" value="2"/>
</dbReference>
<keyword evidence="4" id="KW-0347">Helicase</keyword>
<dbReference type="Proteomes" id="UP000034112">
    <property type="component" value="Unassembled WGS sequence"/>
</dbReference>
<evidence type="ECO:0000256" key="4">
    <source>
        <dbReference type="ARBA" id="ARBA00022806"/>
    </source>
</evidence>
<dbReference type="InterPro" id="IPR027417">
    <property type="entry name" value="P-loop_NTPase"/>
</dbReference>
<dbReference type="FunFam" id="3.40.50.300:FF:000326">
    <property type="entry name" value="P-loop containing nucleoside triphosphate hydrolase"/>
    <property type="match status" value="1"/>
</dbReference>
<accession>A0A0G0ACF9</accession>
<dbReference type="GO" id="GO:0030422">
    <property type="term" value="P:siRNA processing"/>
    <property type="evidence" value="ECO:0007669"/>
    <property type="project" value="TreeGrafter"/>
</dbReference>
<dbReference type="Pfam" id="PF13086">
    <property type="entry name" value="AAA_11"/>
    <property type="match status" value="1"/>
</dbReference>
<reference evidence="9" key="1">
    <citation type="journal article" date="2015" name="Genome Announc.">
        <title>Draft whole-genome sequence of the biocontrol agent Trichoderma harzianum T6776.</title>
        <authorList>
            <person name="Baroncelli R."/>
            <person name="Piaggeschi G."/>
            <person name="Fiorini L."/>
            <person name="Bertolini E."/>
            <person name="Zapparata A."/>
            <person name="Pe M.E."/>
            <person name="Sarrocco S."/>
            <person name="Vannacci G."/>
        </authorList>
    </citation>
    <scope>NUCLEOTIDE SEQUENCE [LARGE SCALE GENOMIC DNA]</scope>
    <source>
        <strain evidence="9">T6776</strain>
    </source>
</reference>
<dbReference type="PANTHER" id="PTHR23079:SF55">
    <property type="entry name" value="RNA-DIRECTED RNA POLYMERASE"/>
    <property type="match status" value="1"/>
</dbReference>
<name>A0A0G0ACF9_TRIHA</name>
<dbReference type="GO" id="GO:0003677">
    <property type="term" value="F:DNA binding"/>
    <property type="evidence" value="ECO:0007669"/>
    <property type="project" value="InterPro"/>
</dbReference>
<dbReference type="PANTHER" id="PTHR23079">
    <property type="entry name" value="RNA-DEPENDENT RNA POLYMERASE"/>
    <property type="match status" value="1"/>
</dbReference>
<dbReference type="InterPro" id="IPR041679">
    <property type="entry name" value="DNA2/NAM7-like_C"/>
</dbReference>
<dbReference type="InterPro" id="IPR047187">
    <property type="entry name" value="SF1_C_Upf1"/>
</dbReference>
<dbReference type="GO" id="GO:0016787">
    <property type="term" value="F:hydrolase activity"/>
    <property type="evidence" value="ECO:0007669"/>
    <property type="project" value="UniProtKB-KW"/>
</dbReference>
<keyword evidence="5" id="KW-0067">ATP-binding</keyword>
<dbReference type="GO" id="GO:0004386">
    <property type="term" value="F:helicase activity"/>
    <property type="evidence" value="ECO:0007669"/>
    <property type="project" value="UniProtKB-KW"/>
</dbReference>
<organism evidence="8 9">
    <name type="scientific">Trichoderma harzianum</name>
    <name type="common">Hypocrea lixii</name>
    <dbReference type="NCBI Taxonomy" id="5544"/>
    <lineage>
        <taxon>Eukaryota</taxon>
        <taxon>Fungi</taxon>
        <taxon>Dikarya</taxon>
        <taxon>Ascomycota</taxon>
        <taxon>Pezizomycotina</taxon>
        <taxon>Sordariomycetes</taxon>
        <taxon>Hypocreomycetidae</taxon>
        <taxon>Hypocreales</taxon>
        <taxon>Hypocreaceae</taxon>
        <taxon>Trichoderma</taxon>
    </lineage>
</organism>
<dbReference type="InterPro" id="IPR041677">
    <property type="entry name" value="DNA2/NAM7_AAA_11"/>
</dbReference>
<dbReference type="InterPro" id="IPR007855">
    <property type="entry name" value="RDRP"/>
</dbReference>
<dbReference type="Pfam" id="PF13087">
    <property type="entry name" value="AAA_12"/>
    <property type="match status" value="1"/>
</dbReference>
<dbReference type="GO" id="GO:0003968">
    <property type="term" value="F:RNA-directed RNA polymerase activity"/>
    <property type="evidence" value="ECO:0007669"/>
    <property type="project" value="UniProtKB-KW"/>
</dbReference>
<evidence type="ECO:0000256" key="3">
    <source>
        <dbReference type="ARBA" id="ARBA00022801"/>
    </source>
</evidence>
<dbReference type="CDD" id="cd18808">
    <property type="entry name" value="SF1_C_Upf1"/>
    <property type="match status" value="1"/>
</dbReference>
<dbReference type="GO" id="GO:0005694">
    <property type="term" value="C:chromosome"/>
    <property type="evidence" value="ECO:0007669"/>
    <property type="project" value="UniProtKB-ARBA"/>
</dbReference>
<dbReference type="GO" id="GO:0031380">
    <property type="term" value="C:nuclear RNA-directed RNA polymerase complex"/>
    <property type="evidence" value="ECO:0007669"/>
    <property type="project" value="TreeGrafter"/>
</dbReference>
<evidence type="ECO:0000256" key="1">
    <source>
        <dbReference type="ARBA" id="ARBA00007913"/>
    </source>
</evidence>
<dbReference type="InterPro" id="IPR057596">
    <property type="entry name" value="RDRP_core"/>
</dbReference>
<dbReference type="InterPro" id="IPR003593">
    <property type="entry name" value="AAA+_ATPase"/>
</dbReference>
<dbReference type="OrthoDB" id="6513042at2759"/>
<evidence type="ECO:0000313" key="8">
    <source>
        <dbReference type="EMBL" id="KKP02684.1"/>
    </source>
</evidence>
<comment type="caution">
    <text evidence="8">The sequence shown here is derived from an EMBL/GenBank/DDBJ whole genome shotgun (WGS) entry which is preliminary data.</text>
</comment>
<dbReference type="Pfam" id="PF04851">
    <property type="entry name" value="ResIII"/>
    <property type="match status" value="1"/>
</dbReference>
<dbReference type="SMART" id="SM00382">
    <property type="entry name" value="AAA"/>
    <property type="match status" value="1"/>
</dbReference>
<dbReference type="InterPro" id="IPR006935">
    <property type="entry name" value="Helicase/UvrB_N"/>
</dbReference>
<feature type="region of interest" description="Disordered" evidence="6">
    <location>
        <begin position="840"/>
        <end position="859"/>
    </location>
</feature>
<dbReference type="Pfam" id="PF05183">
    <property type="entry name" value="RdRP"/>
    <property type="match status" value="1"/>
</dbReference>
<keyword evidence="2" id="KW-0547">Nucleotide-binding</keyword>
<evidence type="ECO:0000259" key="7">
    <source>
        <dbReference type="SMART" id="SM00382"/>
    </source>
</evidence>
<evidence type="ECO:0000256" key="2">
    <source>
        <dbReference type="ARBA" id="ARBA00022741"/>
    </source>
</evidence>
<proteinExistence type="inferred from homology"/>
<feature type="domain" description="AAA+ ATPase" evidence="7">
    <location>
        <begin position="1350"/>
        <end position="1541"/>
    </location>
</feature>
<dbReference type="EMBL" id="JOKZ01000140">
    <property type="protein sequence ID" value="KKP02684.1"/>
    <property type="molecule type" value="Genomic_DNA"/>
</dbReference>
<protein>
    <recommendedName>
        <fullName evidence="7">AAA+ ATPase domain-containing protein</fullName>
    </recommendedName>
</protein>
<comment type="similarity">
    <text evidence="1">Belongs to the DNA2/NAM7 helicase family.</text>
</comment>
<dbReference type="GO" id="GO:0005524">
    <property type="term" value="F:ATP binding"/>
    <property type="evidence" value="ECO:0007669"/>
    <property type="project" value="UniProtKB-KW"/>
</dbReference>
<evidence type="ECO:0000256" key="5">
    <source>
        <dbReference type="ARBA" id="ARBA00022840"/>
    </source>
</evidence>